<dbReference type="GO" id="GO:0051028">
    <property type="term" value="P:mRNA transport"/>
    <property type="evidence" value="ECO:0007669"/>
    <property type="project" value="InterPro"/>
</dbReference>
<evidence type="ECO:0000256" key="1">
    <source>
        <dbReference type="ARBA" id="ARBA00004141"/>
    </source>
</evidence>
<dbReference type="GO" id="GO:0022857">
    <property type="term" value="F:transmembrane transporter activity"/>
    <property type="evidence" value="ECO:0007669"/>
    <property type="project" value="InterPro"/>
</dbReference>
<feature type="domain" description="TAP-C" evidence="10">
    <location>
        <begin position="553"/>
        <end position="604"/>
    </location>
</feature>
<feature type="transmembrane region" description="Helical" evidence="8">
    <location>
        <begin position="733"/>
        <end position="752"/>
    </location>
</feature>
<dbReference type="InterPro" id="IPR057125">
    <property type="entry name" value="NXF1/2/3/5-like_LRR"/>
</dbReference>
<gene>
    <name evidence="11" type="ORF">INT44_002200</name>
</gene>
<keyword evidence="4" id="KW-0677">Repeat</keyword>
<evidence type="ECO:0000259" key="9">
    <source>
        <dbReference type="PROSITE" id="PS50177"/>
    </source>
</evidence>
<feature type="transmembrane region" description="Helical" evidence="8">
    <location>
        <begin position="912"/>
        <end position="935"/>
    </location>
</feature>
<organism evidence="11 12">
    <name type="scientific">Umbelopsis vinacea</name>
    <dbReference type="NCBI Taxonomy" id="44442"/>
    <lineage>
        <taxon>Eukaryota</taxon>
        <taxon>Fungi</taxon>
        <taxon>Fungi incertae sedis</taxon>
        <taxon>Mucoromycota</taxon>
        <taxon>Mucoromycotina</taxon>
        <taxon>Umbelopsidomycetes</taxon>
        <taxon>Umbelopsidales</taxon>
        <taxon>Umbelopsidaceae</taxon>
        <taxon>Umbelopsis</taxon>
    </lineage>
</organism>
<evidence type="ECO:0000313" key="11">
    <source>
        <dbReference type="EMBL" id="KAG2185409.1"/>
    </source>
</evidence>
<dbReference type="InterPro" id="IPR011701">
    <property type="entry name" value="MFS"/>
</dbReference>
<name>A0A8H7UNM0_9FUNG</name>
<keyword evidence="5 8" id="KW-1133">Transmembrane helix</keyword>
<dbReference type="GO" id="GO:0005634">
    <property type="term" value="C:nucleus"/>
    <property type="evidence" value="ECO:0007669"/>
    <property type="project" value="InterPro"/>
</dbReference>
<dbReference type="InterPro" id="IPR009060">
    <property type="entry name" value="UBA-like_sf"/>
</dbReference>
<keyword evidence="3 8" id="KW-0812">Transmembrane</keyword>
<dbReference type="PROSITE" id="PS50177">
    <property type="entry name" value="NTF2_DOMAIN"/>
    <property type="match status" value="1"/>
</dbReference>
<dbReference type="OrthoDB" id="25872at2759"/>
<dbReference type="PROSITE" id="PS51281">
    <property type="entry name" value="TAP_C"/>
    <property type="match status" value="1"/>
</dbReference>
<dbReference type="InterPro" id="IPR036259">
    <property type="entry name" value="MFS_trans_sf"/>
</dbReference>
<dbReference type="InterPro" id="IPR032710">
    <property type="entry name" value="NTF2-like_dom_sf"/>
</dbReference>
<evidence type="ECO:0000259" key="10">
    <source>
        <dbReference type="PROSITE" id="PS51281"/>
    </source>
</evidence>
<dbReference type="Gene3D" id="1.10.8.10">
    <property type="entry name" value="DNA helicase RuvA subunit, C-terminal domain"/>
    <property type="match status" value="1"/>
</dbReference>
<feature type="transmembrane region" description="Helical" evidence="8">
    <location>
        <begin position="636"/>
        <end position="655"/>
    </location>
</feature>
<dbReference type="Gene3D" id="3.80.10.10">
    <property type="entry name" value="Ribonuclease Inhibitor"/>
    <property type="match status" value="1"/>
</dbReference>
<feature type="region of interest" description="Disordered" evidence="7">
    <location>
        <begin position="25"/>
        <end position="65"/>
    </location>
</feature>
<dbReference type="PANTHER" id="PTHR23507">
    <property type="entry name" value="ZGC:174356"/>
    <property type="match status" value="1"/>
</dbReference>
<proteinExistence type="predicted"/>
<dbReference type="SUPFAM" id="SSF52058">
    <property type="entry name" value="L domain-like"/>
    <property type="match status" value="1"/>
</dbReference>
<dbReference type="SUPFAM" id="SSF54427">
    <property type="entry name" value="NTF2-like"/>
    <property type="match status" value="1"/>
</dbReference>
<reference evidence="11" key="1">
    <citation type="submission" date="2020-12" db="EMBL/GenBank/DDBJ databases">
        <title>Metabolic potential, ecology and presence of endohyphal bacteria is reflected in genomic diversity of Mucoromycotina.</title>
        <authorList>
            <person name="Muszewska A."/>
            <person name="Okrasinska A."/>
            <person name="Steczkiewicz K."/>
            <person name="Drgas O."/>
            <person name="Orlowska M."/>
            <person name="Perlinska-Lenart U."/>
            <person name="Aleksandrzak-Piekarczyk T."/>
            <person name="Szatraj K."/>
            <person name="Zielenkiewicz U."/>
            <person name="Pilsyk S."/>
            <person name="Malc E."/>
            <person name="Mieczkowski P."/>
            <person name="Kruszewska J.S."/>
            <person name="Biernat P."/>
            <person name="Pawlowska J."/>
        </authorList>
    </citation>
    <scope>NUCLEOTIDE SEQUENCE</scope>
    <source>
        <strain evidence="11">WA0000051536</strain>
    </source>
</reference>
<dbReference type="InterPro" id="IPR005637">
    <property type="entry name" value="TAP_C_dom"/>
</dbReference>
<feature type="domain" description="NTF2" evidence="9">
    <location>
        <begin position="360"/>
        <end position="531"/>
    </location>
</feature>
<evidence type="ECO:0000256" key="8">
    <source>
        <dbReference type="SAM" id="Phobius"/>
    </source>
</evidence>
<feature type="transmembrane region" description="Helical" evidence="8">
    <location>
        <begin position="764"/>
        <end position="784"/>
    </location>
</feature>
<evidence type="ECO:0000256" key="5">
    <source>
        <dbReference type="ARBA" id="ARBA00022989"/>
    </source>
</evidence>
<accession>A0A8H7UNM0</accession>
<dbReference type="SUPFAM" id="SSF103473">
    <property type="entry name" value="MFS general substrate transporter"/>
    <property type="match status" value="1"/>
</dbReference>
<dbReference type="GO" id="GO:0016020">
    <property type="term" value="C:membrane"/>
    <property type="evidence" value="ECO:0007669"/>
    <property type="project" value="UniProtKB-SubCell"/>
</dbReference>
<dbReference type="SUPFAM" id="SSF46934">
    <property type="entry name" value="UBA-like"/>
    <property type="match status" value="1"/>
</dbReference>
<comment type="caution">
    <text evidence="11">The sequence shown here is derived from an EMBL/GenBank/DDBJ whole genome shotgun (WGS) entry which is preliminary data.</text>
</comment>
<dbReference type="Proteomes" id="UP000612746">
    <property type="component" value="Unassembled WGS sequence"/>
</dbReference>
<feature type="compositionally biased region" description="Basic and acidic residues" evidence="7">
    <location>
        <begin position="34"/>
        <end position="46"/>
    </location>
</feature>
<dbReference type="InterPro" id="IPR032675">
    <property type="entry name" value="LRR_dom_sf"/>
</dbReference>
<evidence type="ECO:0000256" key="3">
    <source>
        <dbReference type="ARBA" id="ARBA00022692"/>
    </source>
</evidence>
<dbReference type="Gene3D" id="1.20.1250.20">
    <property type="entry name" value="MFS general substrate transporter like domains"/>
    <property type="match status" value="1"/>
</dbReference>
<dbReference type="Pfam" id="PF24048">
    <property type="entry name" value="LRR_NXF1-5"/>
    <property type="match status" value="1"/>
</dbReference>
<dbReference type="AlphaFoldDB" id="A0A8H7UNM0"/>
<feature type="transmembrane region" description="Helical" evidence="8">
    <location>
        <begin position="941"/>
        <end position="963"/>
    </location>
</feature>
<protein>
    <submittedName>
        <fullName evidence="11">Uncharacterized protein</fullName>
    </submittedName>
</protein>
<evidence type="ECO:0000256" key="2">
    <source>
        <dbReference type="ARBA" id="ARBA00022614"/>
    </source>
</evidence>
<dbReference type="InterPro" id="IPR018222">
    <property type="entry name" value="Nuclear_transport_factor_2_euk"/>
</dbReference>
<feature type="transmembrane region" description="Helical" evidence="8">
    <location>
        <begin position="692"/>
        <end position="721"/>
    </location>
</feature>
<feature type="transmembrane region" description="Helical" evidence="8">
    <location>
        <begin position="869"/>
        <end position="891"/>
    </location>
</feature>
<dbReference type="EMBL" id="JAEPRA010000005">
    <property type="protein sequence ID" value="KAG2185409.1"/>
    <property type="molecule type" value="Genomic_DNA"/>
</dbReference>
<keyword evidence="6 8" id="KW-0472">Membrane</keyword>
<dbReference type="Gene3D" id="3.10.450.50">
    <property type="match status" value="1"/>
</dbReference>
<keyword evidence="12" id="KW-1185">Reference proteome</keyword>
<feature type="compositionally biased region" description="Basic residues" evidence="7">
    <location>
        <begin position="47"/>
        <end position="59"/>
    </location>
</feature>
<feature type="transmembrane region" description="Helical" evidence="8">
    <location>
        <begin position="835"/>
        <end position="863"/>
    </location>
</feature>
<keyword evidence="2" id="KW-0433">Leucine-rich repeat</keyword>
<sequence length="1040" mass="114363">MSQPRGFAGMFGSAVAKFTDIRPLDSENTGMTEAGRKAGGKADRISRKARKQQLAKRPSKGGAALMSDDIEMKGTKPTGRGKFDPYNRTSRRATFTRDVVHGAKEPKEVVEKSKTPFATLAVQILDGSLHIMVENIVIAKKIQRLSGYAYENRQLSIFVVNDDPSLIEGGTGKSTVDVLRHFLSRRWNADTKFLNLEAIADDAILQDAGIEPLKKDDSNNVGSALMKLAGEMFPEVITISFARNQLEKLKPFSLLAKFIPNVQHISFQQNNINNVNQLSVLSGGGGKLAQLKELILTENPFREKLLLKDATGTTYTSEVVKLFPNLQILDGVMIHNEKQQQDLPIPCLEGFTDSDPTRALSEAFVETFFKAFDSNRTLCGMMYDIDAVFSVTTNMKLATSKAMTKQERQAMKKNAVGTWESFHHKATSAKTKALKNICCGPPMISEVLPRLPTTKHNLNRKELLVDAFMISAIPGFANALQLSIHGDFTSEQPIKKTYSFDRTLLIAPSPPGSTAQMLEIPFIILNDQLCVRDYSNPDRWRLQTLTRSITQGDVKQQMVAEVQKMTGLKLEFATQCLEENGWDVQQAFASYQQLQGPLVQFVIDVICNRIDSTEAIKRPREQCNADSAVQAQVSNLMMWVTVIGSVIGLLSTAIYSKMSDKRGRRPVFIINGLAFTADLGITWLLVRFQDTASPWILTVGAVLVGLGGGSSTLLMSFYAYCTDCTQPADRTVVFGRLLASFLSGSMVGQTLSGWVMDLTQSLEPIAITAFASMILWVLFVIFVIPESNKKVLEPAIEEEDQNSRQSIWSKINFISSLSIIFTAKPELTNRASLPILAFIQVLCKCVSIGVVTTVVLYVSYVFAWTPTDVGFFLSFESGASLVGLLVVLPALKKLHEVVVPEGIHDISTRHSSIVLDLWICRLGILFLGLSMTVFTLAYAGWMMYLGAVFQIGAALYAASTKSLMVQIAGEDNAGLVLGAGAILESMTLIFSPILANFLYSHFVATAPWVVYMTFGIIIGVAGLSSLLIRVRSLHSITLDS</sequence>
<dbReference type="CDD" id="cd14342">
    <property type="entry name" value="UBA_TAP-C"/>
    <property type="match status" value="1"/>
</dbReference>
<feature type="transmembrane region" description="Helical" evidence="8">
    <location>
        <begin position="1008"/>
        <end position="1028"/>
    </location>
</feature>
<evidence type="ECO:0000313" key="12">
    <source>
        <dbReference type="Proteomes" id="UP000612746"/>
    </source>
</evidence>
<feature type="transmembrane region" description="Helical" evidence="8">
    <location>
        <begin position="667"/>
        <end position="686"/>
    </location>
</feature>
<dbReference type="Pfam" id="PF07690">
    <property type="entry name" value="MFS_1"/>
    <property type="match status" value="1"/>
</dbReference>
<dbReference type="InterPro" id="IPR002075">
    <property type="entry name" value="NTF2_dom"/>
</dbReference>
<dbReference type="Pfam" id="PF03943">
    <property type="entry name" value="TAP_C"/>
    <property type="match status" value="1"/>
</dbReference>
<evidence type="ECO:0000256" key="7">
    <source>
        <dbReference type="SAM" id="MobiDB-lite"/>
    </source>
</evidence>
<dbReference type="SMART" id="SM00804">
    <property type="entry name" value="TAP_C"/>
    <property type="match status" value="1"/>
</dbReference>
<evidence type="ECO:0000256" key="6">
    <source>
        <dbReference type="ARBA" id="ARBA00023136"/>
    </source>
</evidence>
<evidence type="ECO:0000256" key="4">
    <source>
        <dbReference type="ARBA" id="ARBA00022737"/>
    </source>
</evidence>
<comment type="subcellular location">
    <subcellularLocation>
        <location evidence="1">Membrane</location>
        <topology evidence="1">Multi-pass membrane protein</topology>
    </subcellularLocation>
</comment>
<dbReference type="PANTHER" id="PTHR23507:SF1">
    <property type="entry name" value="FI18259P1-RELATED"/>
    <property type="match status" value="1"/>
</dbReference>
<dbReference type="Pfam" id="PF22602">
    <property type="entry name" value="NXF_NTF2"/>
    <property type="match status" value="1"/>
</dbReference>
<feature type="transmembrane region" description="Helical" evidence="8">
    <location>
        <begin position="975"/>
        <end position="1002"/>
    </location>
</feature>